<sequence>MVFIPPCVLCLALYLYYLLFSRDARAFTFQKAFSAAPSGRFRYALSAKSGTVLRVTQCHRIPYWLPTINSFVVSAVFQKTYVTQKAPRSTLPLNLTVSGQSRKAYVERGALFIGSAASRAFGVPWVCKFLW</sequence>
<reference evidence="1" key="1">
    <citation type="submission" date="2009-08" db="EMBL/GenBank/DDBJ databases">
        <authorList>
            <person name="Weinstock G."/>
            <person name="Sodergren E."/>
            <person name="Clifton S."/>
            <person name="Fulton L."/>
            <person name="Fulton B."/>
            <person name="Courtney L."/>
            <person name="Fronick C."/>
            <person name="Harrison M."/>
            <person name="Strong C."/>
            <person name="Farmer C."/>
            <person name="Delahaunty K."/>
            <person name="Markovic C."/>
            <person name="Hall O."/>
            <person name="Minx P."/>
            <person name="Tomlinson C."/>
            <person name="Mitreva M."/>
            <person name="Nelson J."/>
            <person name="Hou S."/>
            <person name="Wollam A."/>
            <person name="Pepin K.H."/>
            <person name="Johnson M."/>
            <person name="Bhonagiri V."/>
            <person name="Nash W.E."/>
            <person name="Warren W."/>
            <person name="Chinwalla A."/>
            <person name="Mardis E.R."/>
            <person name="Wilson R.K."/>
        </authorList>
    </citation>
    <scope>NUCLEOTIDE SEQUENCE [LARGE SCALE GENOMIC DNA]</scope>
    <source>
        <strain evidence="1">A2-165</strain>
    </source>
</reference>
<gene>
    <name evidence="1" type="ORF">FAEPRAA2165_02275</name>
</gene>
<evidence type="ECO:0000313" key="1">
    <source>
        <dbReference type="EMBL" id="EEU96134.1"/>
    </source>
</evidence>
<dbReference type="EMBL" id="ACOP02000060">
    <property type="protein sequence ID" value="EEU96134.1"/>
    <property type="molecule type" value="Genomic_DNA"/>
</dbReference>
<dbReference type="Proteomes" id="UP000004619">
    <property type="component" value="Unassembled WGS sequence"/>
</dbReference>
<dbReference type="AlphaFoldDB" id="C7H7J2"/>
<proteinExistence type="predicted"/>
<keyword evidence="2" id="KW-1185">Reference proteome</keyword>
<evidence type="ECO:0000313" key="2">
    <source>
        <dbReference type="Proteomes" id="UP000004619"/>
    </source>
</evidence>
<organism evidence="1 2">
    <name type="scientific">Faecalibacterium duncaniae (strain DSM 17677 / JCM 31915 / A2-165)</name>
    <name type="common">Faecalibacterium prausnitzii</name>
    <dbReference type="NCBI Taxonomy" id="411483"/>
    <lineage>
        <taxon>Bacteria</taxon>
        <taxon>Bacillati</taxon>
        <taxon>Bacillota</taxon>
        <taxon>Clostridia</taxon>
        <taxon>Eubacteriales</taxon>
        <taxon>Oscillospiraceae</taxon>
        <taxon>Faecalibacterium</taxon>
    </lineage>
</organism>
<name>C7H7J2_FAED2</name>
<comment type="caution">
    <text evidence="1">The sequence shown here is derived from an EMBL/GenBank/DDBJ whole genome shotgun (WGS) entry which is preliminary data.</text>
</comment>
<protein>
    <submittedName>
        <fullName evidence="1">Uncharacterized protein</fullName>
    </submittedName>
</protein>
<dbReference type="HOGENOM" id="CLU_1924429_0_0_9"/>
<accession>C7H7J2</accession>